<dbReference type="RefSeq" id="WP_009540224.1">
    <property type="nucleotide sequence ID" value="NZ_ANHY01000007.1"/>
</dbReference>
<accession>K9H155</accession>
<evidence type="ECO:0000256" key="1">
    <source>
        <dbReference type="ARBA" id="ARBA00006814"/>
    </source>
</evidence>
<dbReference type="EMBL" id="ANHY01000007">
    <property type="protein sequence ID" value="EKV30779.1"/>
    <property type="molecule type" value="Genomic_DNA"/>
</dbReference>
<dbReference type="Proteomes" id="UP000009881">
    <property type="component" value="Unassembled WGS sequence"/>
</dbReference>
<dbReference type="GO" id="GO:0008047">
    <property type="term" value="F:enzyme activator activity"/>
    <property type="evidence" value="ECO:0007669"/>
    <property type="project" value="InterPro"/>
</dbReference>
<dbReference type="eggNOG" id="COG0680">
    <property type="taxonomic scope" value="Bacteria"/>
</dbReference>
<comment type="caution">
    <text evidence="5">The sequence shown here is derived from an EMBL/GenBank/DDBJ whole genome shotgun (WGS) entry which is preliminary data.</text>
</comment>
<dbReference type="AlphaFoldDB" id="K9H155"/>
<dbReference type="GO" id="GO:0016485">
    <property type="term" value="P:protein processing"/>
    <property type="evidence" value="ECO:0007669"/>
    <property type="project" value="TreeGrafter"/>
</dbReference>
<comment type="similarity">
    <text evidence="1">Belongs to the peptidase A31 family.</text>
</comment>
<dbReference type="Pfam" id="PF01750">
    <property type="entry name" value="HycI"/>
    <property type="match status" value="1"/>
</dbReference>
<evidence type="ECO:0000256" key="4">
    <source>
        <dbReference type="ARBA" id="ARBA00022801"/>
    </source>
</evidence>
<name>K9H155_9PROT</name>
<dbReference type="PANTHER" id="PTHR30302:SF1">
    <property type="entry name" value="HYDROGENASE 2 MATURATION PROTEASE"/>
    <property type="match status" value="1"/>
</dbReference>
<evidence type="ECO:0000256" key="3">
    <source>
        <dbReference type="ARBA" id="ARBA00022750"/>
    </source>
</evidence>
<dbReference type="InterPro" id="IPR000671">
    <property type="entry name" value="Peptidase_A31"/>
</dbReference>
<keyword evidence="4" id="KW-0378">Hydrolase</keyword>
<organism evidence="5 6">
    <name type="scientific">Caenispirillum salinarum AK4</name>
    <dbReference type="NCBI Taxonomy" id="1238182"/>
    <lineage>
        <taxon>Bacteria</taxon>
        <taxon>Pseudomonadati</taxon>
        <taxon>Pseudomonadota</taxon>
        <taxon>Alphaproteobacteria</taxon>
        <taxon>Rhodospirillales</taxon>
        <taxon>Novispirillaceae</taxon>
        <taxon>Caenispirillum</taxon>
    </lineage>
</organism>
<dbReference type="GO" id="GO:0004190">
    <property type="term" value="F:aspartic-type endopeptidase activity"/>
    <property type="evidence" value="ECO:0007669"/>
    <property type="project" value="UniProtKB-KW"/>
</dbReference>
<dbReference type="InterPro" id="IPR023430">
    <property type="entry name" value="Pept_HybD-like_dom_sf"/>
</dbReference>
<evidence type="ECO:0000256" key="2">
    <source>
        <dbReference type="ARBA" id="ARBA00022670"/>
    </source>
</evidence>
<keyword evidence="2 5" id="KW-0645">Protease</keyword>
<keyword evidence="3" id="KW-0064">Aspartyl protease</keyword>
<evidence type="ECO:0000313" key="5">
    <source>
        <dbReference type="EMBL" id="EKV30779.1"/>
    </source>
</evidence>
<reference evidence="5 6" key="1">
    <citation type="journal article" date="2013" name="Genome Announc.">
        <title>Draft Genome Sequence of an Alphaproteobacterium, Caenispirillum salinarum AK4(T), Isolated from a Solar Saltern.</title>
        <authorList>
            <person name="Khatri I."/>
            <person name="Singh A."/>
            <person name="Korpole S."/>
            <person name="Pinnaka A.K."/>
            <person name="Subramanian S."/>
        </authorList>
    </citation>
    <scope>NUCLEOTIDE SEQUENCE [LARGE SCALE GENOMIC DNA]</scope>
    <source>
        <strain evidence="5 6">AK4</strain>
    </source>
</reference>
<dbReference type="SUPFAM" id="SSF53163">
    <property type="entry name" value="HybD-like"/>
    <property type="match status" value="1"/>
</dbReference>
<keyword evidence="6" id="KW-1185">Reference proteome</keyword>
<sequence>MVEGAGSKAGLPPLIIGVGQPWRGDDAAGLDALALLDGGGPWDCRPHHGEGLGLIALWEDRPLVLVIDAALSGAAPGALHRLEVADGAALDGAGFRCSSHAFGVREAIETGRALGKLPDRLIIHAVEGARWGLGEPLSDAVAAALPALADAVRRDLYRLADAF</sequence>
<dbReference type="PANTHER" id="PTHR30302">
    <property type="entry name" value="HYDROGENASE 1 MATURATION PROTEASE"/>
    <property type="match status" value="1"/>
</dbReference>
<gene>
    <name evidence="5" type="ORF">C882_4116</name>
</gene>
<protein>
    <submittedName>
        <fullName evidence="5">Hydrogenase maturation protease</fullName>
    </submittedName>
</protein>
<dbReference type="MEROPS" id="A31.005"/>
<dbReference type="Gene3D" id="3.40.50.1450">
    <property type="entry name" value="HybD-like"/>
    <property type="match status" value="1"/>
</dbReference>
<dbReference type="STRING" id="1238182.C882_4116"/>
<dbReference type="NCBIfam" id="TIGR00072">
    <property type="entry name" value="hydrog_prot"/>
    <property type="match status" value="1"/>
</dbReference>
<dbReference type="OrthoDB" id="9792731at2"/>
<proteinExistence type="inferred from homology"/>
<evidence type="ECO:0000313" key="6">
    <source>
        <dbReference type="Proteomes" id="UP000009881"/>
    </source>
</evidence>